<evidence type="ECO:0000256" key="1">
    <source>
        <dbReference type="ARBA" id="ARBA00022670"/>
    </source>
</evidence>
<dbReference type="InterPro" id="IPR050728">
    <property type="entry name" value="Zinc_Metalloprotease_M4"/>
</dbReference>
<dbReference type="PANTHER" id="PTHR33794:SF3">
    <property type="entry name" value="NEUTRAL PROTEASE B"/>
    <property type="match status" value="1"/>
</dbReference>
<proteinExistence type="predicted"/>
<name>A0A0F9DGU4_9ZZZZ</name>
<dbReference type="GO" id="GO:0046872">
    <property type="term" value="F:metal ion binding"/>
    <property type="evidence" value="ECO:0007669"/>
    <property type="project" value="UniProtKB-KW"/>
</dbReference>
<feature type="transmembrane region" description="Helical" evidence="6">
    <location>
        <begin position="196"/>
        <end position="217"/>
    </location>
</feature>
<dbReference type="InterPro" id="IPR011096">
    <property type="entry name" value="FTP_domain"/>
</dbReference>
<feature type="non-terminal residue" evidence="8">
    <location>
        <position position="1"/>
    </location>
</feature>
<keyword evidence="5" id="KW-0482">Metalloprotease</keyword>
<evidence type="ECO:0000256" key="5">
    <source>
        <dbReference type="ARBA" id="ARBA00023049"/>
    </source>
</evidence>
<keyword evidence="6" id="KW-0812">Transmembrane</keyword>
<evidence type="ECO:0000256" key="6">
    <source>
        <dbReference type="SAM" id="Phobius"/>
    </source>
</evidence>
<accession>A0A0F9DGU4</accession>
<dbReference type="Gene3D" id="3.10.450.490">
    <property type="match status" value="1"/>
</dbReference>
<evidence type="ECO:0000259" key="7">
    <source>
        <dbReference type="Pfam" id="PF07504"/>
    </source>
</evidence>
<keyword evidence="4" id="KW-0862">Zinc</keyword>
<dbReference type="GO" id="GO:0006508">
    <property type="term" value="P:proteolysis"/>
    <property type="evidence" value="ECO:0007669"/>
    <property type="project" value="UniProtKB-KW"/>
</dbReference>
<reference evidence="8" key="1">
    <citation type="journal article" date="2015" name="Nature">
        <title>Complex archaea that bridge the gap between prokaryotes and eukaryotes.</title>
        <authorList>
            <person name="Spang A."/>
            <person name="Saw J.H."/>
            <person name="Jorgensen S.L."/>
            <person name="Zaremba-Niedzwiedzka K."/>
            <person name="Martijn J."/>
            <person name="Lind A.E."/>
            <person name="van Eijk R."/>
            <person name="Schleper C."/>
            <person name="Guy L."/>
            <person name="Ettema T.J."/>
        </authorList>
    </citation>
    <scope>NUCLEOTIDE SEQUENCE</scope>
</reference>
<comment type="caution">
    <text evidence="8">The sequence shown here is derived from an EMBL/GenBank/DDBJ whole genome shotgun (WGS) entry which is preliminary data.</text>
</comment>
<dbReference type="AlphaFoldDB" id="A0A0F9DGU4"/>
<keyword evidence="6" id="KW-1133">Transmembrane helix</keyword>
<keyword evidence="1" id="KW-0645">Protease</keyword>
<evidence type="ECO:0000256" key="4">
    <source>
        <dbReference type="ARBA" id="ARBA00022833"/>
    </source>
</evidence>
<dbReference type="PANTHER" id="PTHR33794">
    <property type="entry name" value="BACILLOLYSIN"/>
    <property type="match status" value="1"/>
</dbReference>
<gene>
    <name evidence="8" type="ORF">LCGC14_2279570</name>
</gene>
<organism evidence="8">
    <name type="scientific">marine sediment metagenome</name>
    <dbReference type="NCBI Taxonomy" id="412755"/>
    <lineage>
        <taxon>unclassified sequences</taxon>
        <taxon>metagenomes</taxon>
        <taxon>ecological metagenomes</taxon>
    </lineage>
</organism>
<dbReference type="GO" id="GO:0008237">
    <property type="term" value="F:metallopeptidase activity"/>
    <property type="evidence" value="ECO:0007669"/>
    <property type="project" value="UniProtKB-KW"/>
</dbReference>
<evidence type="ECO:0000313" key="8">
    <source>
        <dbReference type="EMBL" id="KKL53026.1"/>
    </source>
</evidence>
<protein>
    <recommendedName>
        <fullName evidence="7">FTP domain-containing protein</fullName>
    </recommendedName>
</protein>
<keyword evidence="3" id="KW-0378">Hydrolase</keyword>
<sequence>YPTFSPFFIEEGFSPESFINSGGSPEKSALCFIKHYPDIFKLDNPDEELEVVQVTEDDVVGYTHVKLNRIFKGIPVFASQLIIHFNQEGQVSSFNGNYHRSFTISLESTLSADEAIKIAKKDAGSPAKKVATGLLIYPKQQSYLLSWGVDYAQSDGPTLGYIIDAHTGEVLFKDPGIRTAGGALADRTPPLKEKSAMYVLLGFIVLLIAIFIGWRVFKK</sequence>
<keyword evidence="6" id="KW-0472">Membrane</keyword>
<evidence type="ECO:0000256" key="3">
    <source>
        <dbReference type="ARBA" id="ARBA00022801"/>
    </source>
</evidence>
<dbReference type="EMBL" id="LAZR01031679">
    <property type="protein sequence ID" value="KKL53026.1"/>
    <property type="molecule type" value="Genomic_DNA"/>
</dbReference>
<feature type="domain" description="FTP" evidence="7">
    <location>
        <begin position="47"/>
        <end position="98"/>
    </location>
</feature>
<evidence type="ECO:0000256" key="2">
    <source>
        <dbReference type="ARBA" id="ARBA00022723"/>
    </source>
</evidence>
<dbReference type="Pfam" id="PF07504">
    <property type="entry name" value="FTP"/>
    <property type="match status" value="1"/>
</dbReference>
<keyword evidence="2" id="KW-0479">Metal-binding</keyword>